<dbReference type="OrthoDB" id="7277254at2"/>
<organism evidence="4 5">
    <name type="scientific">Dankookia rubra</name>
    <dbReference type="NCBI Taxonomy" id="1442381"/>
    <lineage>
        <taxon>Bacteria</taxon>
        <taxon>Pseudomonadati</taxon>
        <taxon>Pseudomonadota</taxon>
        <taxon>Alphaproteobacteria</taxon>
        <taxon>Acetobacterales</taxon>
        <taxon>Roseomonadaceae</taxon>
        <taxon>Dankookia</taxon>
    </lineage>
</organism>
<dbReference type="NCBIfam" id="NF033580">
    <property type="entry name" value="transpos_IS5_3"/>
    <property type="match status" value="1"/>
</dbReference>
<dbReference type="Pfam" id="PF01609">
    <property type="entry name" value="DDE_Tnp_1"/>
    <property type="match status" value="1"/>
</dbReference>
<dbReference type="GO" id="GO:0006313">
    <property type="term" value="P:DNA transposition"/>
    <property type="evidence" value="ECO:0007669"/>
    <property type="project" value="InterPro"/>
</dbReference>
<dbReference type="Pfam" id="PF13340">
    <property type="entry name" value="DUF4096"/>
    <property type="match status" value="1"/>
</dbReference>
<feature type="domain" description="Transposase IS4-like" evidence="2">
    <location>
        <begin position="110"/>
        <end position="264"/>
    </location>
</feature>
<dbReference type="InterPro" id="IPR025161">
    <property type="entry name" value="IS402-like_dom"/>
</dbReference>
<dbReference type="Proteomes" id="UP000295096">
    <property type="component" value="Unassembled WGS sequence"/>
</dbReference>
<dbReference type="InterPro" id="IPR002559">
    <property type="entry name" value="Transposase_11"/>
</dbReference>
<dbReference type="AlphaFoldDB" id="A0A4R5PXX5"/>
<reference evidence="4 5" key="1">
    <citation type="journal article" date="2016" name="J. Microbiol.">
        <title>Dankookia rubra gen. nov., sp. nov., an alphaproteobacterium isolated from sediment of a shallow stream.</title>
        <authorList>
            <person name="Kim W.H."/>
            <person name="Kim D.H."/>
            <person name="Kang K."/>
            <person name="Ahn T.Y."/>
        </authorList>
    </citation>
    <scope>NUCLEOTIDE SEQUENCE [LARGE SCALE GENOMIC DNA]</scope>
    <source>
        <strain evidence="4 5">JCM30602</strain>
    </source>
</reference>
<evidence type="ECO:0000313" key="4">
    <source>
        <dbReference type="EMBL" id="TDH53604.1"/>
    </source>
</evidence>
<dbReference type="GO" id="GO:0003677">
    <property type="term" value="F:DNA binding"/>
    <property type="evidence" value="ECO:0007669"/>
    <property type="project" value="InterPro"/>
</dbReference>
<evidence type="ECO:0000256" key="1">
    <source>
        <dbReference type="SAM" id="Phobius"/>
    </source>
</evidence>
<name>A0A4R5PXX5_9PROT</name>
<sequence length="280" mass="31483">MWTPADRALVGNFGSGQALTDDQFRFLEPLIPPARPGGRPRSTDMRNLLDGLFYLVRTGCQWRHLPPPPAFPPWPTVYGYMRAFLRDGVWESIRHHFVVMLREGAGREASPSAAIIDTQSVKTTESGGPRGWDAAKRLKGRKRHIAVDTDGLLLGILVHAADIQDADGLGDLLKRLKPLYNWLRAVFADSIYNRLAALLACFLAGLVLIIVRRLAGSTGFVVQPRRWVVERSLGWFGRWRRLSKDYEALPEVSEAMVTLAAIRLMLHRLAHPNRRRLPAP</sequence>
<keyword evidence="1" id="KW-1133">Transmembrane helix</keyword>
<evidence type="ECO:0000313" key="5">
    <source>
        <dbReference type="Proteomes" id="UP000295096"/>
    </source>
</evidence>
<dbReference type="PANTHER" id="PTHR30007:SF0">
    <property type="entry name" value="TRANSPOSASE"/>
    <property type="match status" value="1"/>
</dbReference>
<protein>
    <submittedName>
        <fullName evidence="4">IS5 family transposase</fullName>
    </submittedName>
</protein>
<gene>
    <name evidence="4" type="ORF">E2C06_36675</name>
</gene>
<keyword evidence="5" id="KW-1185">Reference proteome</keyword>
<dbReference type="EMBL" id="SMSJ01000298">
    <property type="protein sequence ID" value="TDH53604.1"/>
    <property type="molecule type" value="Genomic_DNA"/>
</dbReference>
<evidence type="ECO:0000259" key="3">
    <source>
        <dbReference type="Pfam" id="PF13340"/>
    </source>
</evidence>
<feature type="domain" description="Insertion element IS402-like" evidence="3">
    <location>
        <begin position="19"/>
        <end position="93"/>
    </location>
</feature>
<keyword evidence="1" id="KW-0812">Transmembrane</keyword>
<feature type="transmembrane region" description="Helical" evidence="1">
    <location>
        <begin position="191"/>
        <end position="211"/>
    </location>
</feature>
<accession>A0A4R5PXX5</accession>
<dbReference type="PANTHER" id="PTHR30007">
    <property type="entry name" value="PHP DOMAIN PROTEIN"/>
    <property type="match status" value="1"/>
</dbReference>
<evidence type="ECO:0000259" key="2">
    <source>
        <dbReference type="Pfam" id="PF01609"/>
    </source>
</evidence>
<keyword evidence="1" id="KW-0472">Membrane</keyword>
<proteinExistence type="predicted"/>
<comment type="caution">
    <text evidence="4">The sequence shown here is derived from an EMBL/GenBank/DDBJ whole genome shotgun (WGS) entry which is preliminary data.</text>
</comment>
<dbReference type="GO" id="GO:0004803">
    <property type="term" value="F:transposase activity"/>
    <property type="evidence" value="ECO:0007669"/>
    <property type="project" value="InterPro"/>
</dbReference>